<evidence type="ECO:0000313" key="2">
    <source>
        <dbReference type="Proteomes" id="UP000219602"/>
    </source>
</evidence>
<dbReference type="AlphaFoldDB" id="A0A2H3G028"/>
<dbReference type="Proteomes" id="UP000219602">
    <property type="component" value="Chromosome 12"/>
</dbReference>
<sequence length="359" mass="38659">MGLLPFDDWIYHLPYMRDQVNSKHDQVVQTQDTVQSDVLAFNKQLEKFKLLLVNNSILLYISTTAQMDDLKLADFTTQIDALPDPVKGDTVLNAAEGGTELIGGASVLKFIVNIGKLAKQAIAGTSEEMAAGETEKLVESLGEDALDAGITSVEEAASTESLENIGEAAGEEVTEAVVESSTSAALASTGIGIFLAVGVDVIFAAINGAKERDALQGILDKLDAKMAIVNKYLTTVQGKRTEIDGKTVDGISTFQKVASEMTNLLPAGHKPTFSTDFPPTLESLDKCLADQQLALTQFSLLIQLRNTYVKALKRNPNVTKDTIINAVLLTAPDWVTYDMLESIWTQVLAKYSNLIANAS</sequence>
<organism evidence="1 2">
    <name type="scientific">Fusarium oxysporum f. sp. radicis-cucumerinum</name>
    <dbReference type="NCBI Taxonomy" id="327505"/>
    <lineage>
        <taxon>Eukaryota</taxon>
        <taxon>Fungi</taxon>
        <taxon>Dikarya</taxon>
        <taxon>Ascomycota</taxon>
        <taxon>Pezizomycotina</taxon>
        <taxon>Sordariomycetes</taxon>
        <taxon>Hypocreomycetidae</taxon>
        <taxon>Hypocreales</taxon>
        <taxon>Nectriaceae</taxon>
        <taxon>Fusarium</taxon>
        <taxon>Fusarium oxysporum species complex</taxon>
    </lineage>
</organism>
<dbReference type="EMBL" id="MABQ02000010">
    <property type="protein sequence ID" value="PCD24525.1"/>
    <property type="molecule type" value="Genomic_DNA"/>
</dbReference>
<reference evidence="1 2" key="2">
    <citation type="journal article" date="2017" name="Sci. Rep.">
        <title>A mobile pathogenicity chromosome in Fusarium oxysporum for infection of multiple cucurbit species.</title>
        <authorList>
            <person name="van Dam P."/>
            <person name="Fokkens L."/>
            <person name="Ayukawa Y."/>
            <person name="van der Gragt M."/>
            <person name="Ter Horst A."/>
            <person name="Brankovics B."/>
            <person name="Houterman P.M."/>
            <person name="Arie T."/>
            <person name="Rep M."/>
        </authorList>
    </citation>
    <scope>NUCLEOTIDE SEQUENCE [LARGE SCALE GENOMIC DNA]</scope>
    <source>
        <strain evidence="1 2">Forc016</strain>
    </source>
</reference>
<protein>
    <submittedName>
        <fullName evidence="1">Uncharacterized protein</fullName>
    </submittedName>
</protein>
<gene>
    <name evidence="1" type="ORF">AU210_013644</name>
</gene>
<comment type="caution">
    <text evidence="1">The sequence shown here is derived from an EMBL/GenBank/DDBJ whole genome shotgun (WGS) entry which is preliminary data.</text>
</comment>
<accession>A0A2H3G028</accession>
<evidence type="ECO:0000313" key="1">
    <source>
        <dbReference type="EMBL" id="PCD24525.1"/>
    </source>
</evidence>
<name>A0A2H3G028_FUSOX</name>
<proteinExistence type="predicted"/>
<reference evidence="1 2" key="1">
    <citation type="journal article" date="2016" name="Environ. Microbiol.">
        <title>Effector profiles distinguish formae speciales of Fusarium oxysporum.</title>
        <authorList>
            <person name="van Dam P."/>
            <person name="Fokkens L."/>
            <person name="Schmidt S.M."/>
            <person name="Linmans J.H."/>
            <person name="Kistler H.C."/>
            <person name="Ma L.J."/>
            <person name="Rep M."/>
        </authorList>
    </citation>
    <scope>NUCLEOTIDE SEQUENCE [LARGE SCALE GENOMIC DNA]</scope>
    <source>
        <strain evidence="1 2">Forc016</strain>
    </source>
</reference>